<proteinExistence type="predicted"/>
<organism evidence="2">
    <name type="scientific">Siphoviridae sp. ctsBB38</name>
    <dbReference type="NCBI Taxonomy" id="2826482"/>
    <lineage>
        <taxon>Viruses</taxon>
        <taxon>Duplodnaviria</taxon>
        <taxon>Heunggongvirae</taxon>
        <taxon>Uroviricota</taxon>
        <taxon>Caudoviricetes</taxon>
    </lineage>
</organism>
<protein>
    <submittedName>
        <fullName evidence="2">Uncharacterized protein</fullName>
    </submittedName>
</protein>
<name>A0A8S5MX45_9CAUD</name>
<evidence type="ECO:0000256" key="1">
    <source>
        <dbReference type="SAM" id="Phobius"/>
    </source>
</evidence>
<keyword evidence="1" id="KW-0812">Transmembrane</keyword>
<reference evidence="2" key="1">
    <citation type="journal article" date="2021" name="Proc. Natl. Acad. Sci. U.S.A.">
        <title>A Catalog of Tens of Thousands of Viruses from Human Metagenomes Reveals Hidden Associations with Chronic Diseases.</title>
        <authorList>
            <person name="Tisza M.J."/>
            <person name="Buck C.B."/>
        </authorList>
    </citation>
    <scope>NUCLEOTIDE SEQUENCE</scope>
    <source>
        <strain evidence="2">CtsBB38</strain>
    </source>
</reference>
<keyword evidence="1" id="KW-0472">Membrane</keyword>
<evidence type="ECO:0000313" key="2">
    <source>
        <dbReference type="EMBL" id="DAD86475.1"/>
    </source>
</evidence>
<keyword evidence="1" id="KW-1133">Transmembrane helix</keyword>
<dbReference type="EMBL" id="BK014999">
    <property type="protein sequence ID" value="DAD86475.1"/>
    <property type="molecule type" value="Genomic_DNA"/>
</dbReference>
<accession>A0A8S5MX45</accession>
<sequence length="50" mass="5122">MSKNTIIADAVTMGGITACTVIAGFSLPISLGIIIATALGCGYLTYKEEK</sequence>
<feature type="transmembrane region" description="Helical" evidence="1">
    <location>
        <begin position="20"/>
        <end position="46"/>
    </location>
</feature>